<keyword evidence="1" id="KW-0472">Membrane</keyword>
<feature type="transmembrane region" description="Helical" evidence="1">
    <location>
        <begin position="12"/>
        <end position="35"/>
    </location>
</feature>
<reference evidence="2 3" key="1">
    <citation type="submission" date="2020-05" db="EMBL/GenBank/DDBJ databases">
        <authorList>
            <person name="Campoy J."/>
            <person name="Schneeberger K."/>
            <person name="Spophaly S."/>
        </authorList>
    </citation>
    <scope>NUCLEOTIDE SEQUENCE [LARGE SCALE GENOMIC DNA]</scope>
    <source>
        <strain evidence="2">PruArmRojPasFocal</strain>
    </source>
</reference>
<accession>A0A6J5TXH0</accession>
<evidence type="ECO:0000313" key="2">
    <source>
        <dbReference type="EMBL" id="CAB4268439.1"/>
    </source>
</evidence>
<keyword evidence="1" id="KW-0812">Transmembrane</keyword>
<evidence type="ECO:0000256" key="1">
    <source>
        <dbReference type="SAM" id="Phobius"/>
    </source>
</evidence>
<dbReference type="Proteomes" id="UP000507222">
    <property type="component" value="Unassembled WGS sequence"/>
</dbReference>
<keyword evidence="1" id="KW-1133">Transmembrane helix</keyword>
<protein>
    <submittedName>
        <fullName evidence="2">Uncharacterized protein</fullName>
    </submittedName>
</protein>
<gene>
    <name evidence="2" type="ORF">CURHAP_LOCUS11989</name>
</gene>
<evidence type="ECO:0000313" key="3">
    <source>
        <dbReference type="Proteomes" id="UP000507222"/>
    </source>
</evidence>
<organism evidence="2 3">
    <name type="scientific">Prunus armeniaca</name>
    <name type="common">Apricot</name>
    <name type="synonym">Armeniaca vulgaris</name>
    <dbReference type="NCBI Taxonomy" id="36596"/>
    <lineage>
        <taxon>Eukaryota</taxon>
        <taxon>Viridiplantae</taxon>
        <taxon>Streptophyta</taxon>
        <taxon>Embryophyta</taxon>
        <taxon>Tracheophyta</taxon>
        <taxon>Spermatophyta</taxon>
        <taxon>Magnoliopsida</taxon>
        <taxon>eudicotyledons</taxon>
        <taxon>Gunneridae</taxon>
        <taxon>Pentapetalae</taxon>
        <taxon>rosids</taxon>
        <taxon>fabids</taxon>
        <taxon>Rosales</taxon>
        <taxon>Rosaceae</taxon>
        <taxon>Amygdaloideae</taxon>
        <taxon>Amygdaleae</taxon>
        <taxon>Prunus</taxon>
    </lineage>
</organism>
<proteinExistence type="predicted"/>
<dbReference type="EMBL" id="CAEKDK010000002">
    <property type="protein sequence ID" value="CAB4268439.1"/>
    <property type="molecule type" value="Genomic_DNA"/>
</dbReference>
<feature type="transmembrane region" description="Helical" evidence="1">
    <location>
        <begin position="41"/>
        <end position="61"/>
    </location>
</feature>
<sequence>MKSSGAFGFKAVVVRSIISSFAILVHYTCIVTAFSSSFTCFWVWIGFSLALPEAAFAMIILDATSSFKWLAMTAPTVSSLGLSTHGYDSKGDFWKVVARCGRRLY</sequence>
<name>A0A6J5TXH0_PRUAR</name>
<dbReference type="AlphaFoldDB" id="A0A6J5TXH0"/>